<evidence type="ECO:0000313" key="1">
    <source>
        <dbReference type="EMBL" id="KAJ7310118.1"/>
    </source>
</evidence>
<keyword evidence="2" id="KW-1185">Reference proteome</keyword>
<organism evidence="1 2">
    <name type="scientific">Mycena albidolilacea</name>
    <dbReference type="NCBI Taxonomy" id="1033008"/>
    <lineage>
        <taxon>Eukaryota</taxon>
        <taxon>Fungi</taxon>
        <taxon>Dikarya</taxon>
        <taxon>Basidiomycota</taxon>
        <taxon>Agaricomycotina</taxon>
        <taxon>Agaricomycetes</taxon>
        <taxon>Agaricomycetidae</taxon>
        <taxon>Agaricales</taxon>
        <taxon>Marasmiineae</taxon>
        <taxon>Mycenaceae</taxon>
        <taxon>Mycena</taxon>
    </lineage>
</organism>
<dbReference type="AlphaFoldDB" id="A0AAD6Z6L7"/>
<sequence length="327" mass="36897">MPHLQFPLLSEGFRERVSFIINAMHVYGHCWLCQLFYSLWFHPGAALTDLEGIEHFWFDKGHDILGTWIIKQQTKNVECKHTAVLKVLCQCRVPVPELCQQWEEQKAVQSSTQSHKSSLNKVLKLQSQIESVEKALIEAKESIISTGATPDSLRLLCGLHDTHSMLNTQAEVLYTSLNLVETYPELEGLPLPFAHTLVCIGGLFTSFFKFDSSGTKLNQSTQKAMFKHRPALQKAITKFNSLCANLETLHPLGCLIPIPLPLPTELNNLKNNPVLPEDIWVTPSTTGSILRWLENHNVCDGICSLHSVDRCTEEGSHLNLEWVSMCR</sequence>
<dbReference type="InterPro" id="IPR040521">
    <property type="entry name" value="KDZ"/>
</dbReference>
<accession>A0AAD6Z6L7</accession>
<protein>
    <submittedName>
        <fullName evidence="1">Uncharacterized protein</fullName>
    </submittedName>
</protein>
<reference evidence="1" key="1">
    <citation type="submission" date="2023-03" db="EMBL/GenBank/DDBJ databases">
        <title>Massive genome expansion in bonnet fungi (Mycena s.s.) driven by repeated elements and novel gene families across ecological guilds.</title>
        <authorList>
            <consortium name="Lawrence Berkeley National Laboratory"/>
            <person name="Harder C.B."/>
            <person name="Miyauchi S."/>
            <person name="Viragh M."/>
            <person name="Kuo A."/>
            <person name="Thoen E."/>
            <person name="Andreopoulos B."/>
            <person name="Lu D."/>
            <person name="Skrede I."/>
            <person name="Drula E."/>
            <person name="Henrissat B."/>
            <person name="Morin E."/>
            <person name="Kohler A."/>
            <person name="Barry K."/>
            <person name="LaButti K."/>
            <person name="Morin E."/>
            <person name="Salamov A."/>
            <person name="Lipzen A."/>
            <person name="Mereny Z."/>
            <person name="Hegedus B."/>
            <person name="Baldrian P."/>
            <person name="Stursova M."/>
            <person name="Weitz H."/>
            <person name="Taylor A."/>
            <person name="Grigoriev I.V."/>
            <person name="Nagy L.G."/>
            <person name="Martin F."/>
            <person name="Kauserud H."/>
        </authorList>
    </citation>
    <scope>NUCLEOTIDE SEQUENCE</scope>
    <source>
        <strain evidence="1">CBHHK002</strain>
    </source>
</reference>
<dbReference type="Proteomes" id="UP001218218">
    <property type="component" value="Unassembled WGS sequence"/>
</dbReference>
<proteinExistence type="predicted"/>
<comment type="caution">
    <text evidence="1">The sequence shown here is derived from an EMBL/GenBank/DDBJ whole genome shotgun (WGS) entry which is preliminary data.</text>
</comment>
<evidence type="ECO:0000313" key="2">
    <source>
        <dbReference type="Proteomes" id="UP001218218"/>
    </source>
</evidence>
<dbReference type="EMBL" id="JARIHO010000079">
    <property type="protein sequence ID" value="KAJ7310118.1"/>
    <property type="molecule type" value="Genomic_DNA"/>
</dbReference>
<gene>
    <name evidence="1" type="ORF">DFH08DRAFT_718861</name>
</gene>
<dbReference type="PANTHER" id="PTHR33096">
    <property type="entry name" value="CXC2 DOMAIN-CONTAINING PROTEIN"/>
    <property type="match status" value="1"/>
</dbReference>
<dbReference type="PANTHER" id="PTHR33096:SF1">
    <property type="entry name" value="CXC1-LIKE CYSTEINE CLUSTER ASSOCIATED WITH KDZ TRANSPOSASES DOMAIN-CONTAINING PROTEIN"/>
    <property type="match status" value="1"/>
</dbReference>
<dbReference type="Pfam" id="PF18758">
    <property type="entry name" value="KDZ"/>
    <property type="match status" value="1"/>
</dbReference>
<name>A0AAD6Z6L7_9AGAR</name>